<evidence type="ECO:0000256" key="1">
    <source>
        <dbReference type="ARBA" id="ARBA00022679"/>
    </source>
</evidence>
<keyword evidence="4" id="KW-0687">Ribonucleoprotein</keyword>
<keyword evidence="4" id="KW-0689">Ribosomal protein</keyword>
<dbReference type="AlphaFoldDB" id="A0A2T0SKF7"/>
<dbReference type="InterPro" id="IPR016181">
    <property type="entry name" value="Acyl_CoA_acyltransferase"/>
</dbReference>
<evidence type="ECO:0000313" key="4">
    <source>
        <dbReference type="EMBL" id="PRY33890.1"/>
    </source>
</evidence>
<keyword evidence="2" id="KW-0012">Acyltransferase</keyword>
<dbReference type="InterPro" id="IPR050832">
    <property type="entry name" value="Bact_Acetyltransf"/>
</dbReference>
<keyword evidence="1" id="KW-0808">Transferase</keyword>
<dbReference type="Gene3D" id="3.40.630.30">
    <property type="match status" value="1"/>
</dbReference>
<proteinExistence type="predicted"/>
<name>A0A2T0SKF7_9BACT</name>
<dbReference type="PROSITE" id="PS51186">
    <property type="entry name" value="GNAT"/>
    <property type="match status" value="1"/>
</dbReference>
<dbReference type="OrthoDB" id="9796381at2"/>
<dbReference type="EMBL" id="PVTE01000019">
    <property type="protein sequence ID" value="PRY33890.1"/>
    <property type="molecule type" value="Genomic_DNA"/>
</dbReference>
<dbReference type="GO" id="GO:0005840">
    <property type="term" value="C:ribosome"/>
    <property type="evidence" value="ECO:0007669"/>
    <property type="project" value="UniProtKB-KW"/>
</dbReference>
<dbReference type="PANTHER" id="PTHR43877:SF1">
    <property type="entry name" value="ACETYLTRANSFERASE"/>
    <property type="match status" value="1"/>
</dbReference>
<reference evidence="4 5" key="1">
    <citation type="submission" date="2018-03" db="EMBL/GenBank/DDBJ databases">
        <title>Genomic Encyclopedia of Archaeal and Bacterial Type Strains, Phase II (KMG-II): from individual species to whole genera.</title>
        <authorList>
            <person name="Goeker M."/>
        </authorList>
    </citation>
    <scope>NUCLEOTIDE SEQUENCE [LARGE SCALE GENOMIC DNA]</scope>
    <source>
        <strain evidence="4 5">DSM 28354</strain>
    </source>
</reference>
<dbReference type="Pfam" id="PF00583">
    <property type="entry name" value="Acetyltransf_1"/>
    <property type="match status" value="1"/>
</dbReference>
<dbReference type="InterPro" id="IPR000182">
    <property type="entry name" value="GNAT_dom"/>
</dbReference>
<gene>
    <name evidence="4" type="ORF">CLV58_11940</name>
</gene>
<dbReference type="PANTHER" id="PTHR43877">
    <property type="entry name" value="AMINOALKYLPHOSPHONATE N-ACETYLTRANSFERASE-RELATED-RELATED"/>
    <property type="match status" value="1"/>
</dbReference>
<comment type="caution">
    <text evidence="4">The sequence shown here is derived from an EMBL/GenBank/DDBJ whole genome shotgun (WGS) entry which is preliminary data.</text>
</comment>
<dbReference type="Proteomes" id="UP000238375">
    <property type="component" value="Unassembled WGS sequence"/>
</dbReference>
<evidence type="ECO:0000259" key="3">
    <source>
        <dbReference type="PROSITE" id="PS51186"/>
    </source>
</evidence>
<dbReference type="SUPFAM" id="SSF55729">
    <property type="entry name" value="Acyl-CoA N-acyltransferases (Nat)"/>
    <property type="match status" value="1"/>
</dbReference>
<protein>
    <submittedName>
        <fullName evidence="4">Ribosomal protein S18 acetylase RimI-like enzyme</fullName>
    </submittedName>
</protein>
<feature type="domain" description="N-acetyltransferase" evidence="3">
    <location>
        <begin position="4"/>
        <end position="172"/>
    </location>
</feature>
<organism evidence="4 5">
    <name type="scientific">Spirosoma oryzae</name>
    <dbReference type="NCBI Taxonomy" id="1469603"/>
    <lineage>
        <taxon>Bacteria</taxon>
        <taxon>Pseudomonadati</taxon>
        <taxon>Bacteroidota</taxon>
        <taxon>Cytophagia</taxon>
        <taxon>Cytophagales</taxon>
        <taxon>Cytophagaceae</taxon>
        <taxon>Spirosoma</taxon>
    </lineage>
</organism>
<sequence>MDDPIISTATVADVSELNQLVNSAYRGDSSRQGWTTEADLLSGLRTTEADLYESLANPQAQILTYRAAGRLLGCVYLERKEAELYMGMLTVSPDHQTGGIGKRLLVAAEEMAKGFGCQMITMTVISQRHELIAWYERRGYRSTGVTKPFPDDPRFGVPAQPLTFVVMAKSMGEGQPR</sequence>
<accession>A0A2T0SKF7</accession>
<dbReference type="CDD" id="cd04301">
    <property type="entry name" value="NAT_SF"/>
    <property type="match status" value="1"/>
</dbReference>
<evidence type="ECO:0000313" key="5">
    <source>
        <dbReference type="Proteomes" id="UP000238375"/>
    </source>
</evidence>
<keyword evidence="5" id="KW-1185">Reference proteome</keyword>
<dbReference type="RefSeq" id="WP_106139554.1">
    <property type="nucleotide sequence ID" value="NZ_PVTE01000019.1"/>
</dbReference>
<dbReference type="GO" id="GO:0016747">
    <property type="term" value="F:acyltransferase activity, transferring groups other than amino-acyl groups"/>
    <property type="evidence" value="ECO:0007669"/>
    <property type="project" value="InterPro"/>
</dbReference>
<evidence type="ECO:0000256" key="2">
    <source>
        <dbReference type="ARBA" id="ARBA00023315"/>
    </source>
</evidence>